<gene>
    <name evidence="3" type="ORF">NX779_00190</name>
</gene>
<dbReference type="PANTHER" id="PTHR43358:SF4">
    <property type="entry name" value="ALPHA_BETA HYDROLASE FOLD-1 DOMAIN-CONTAINING PROTEIN"/>
    <property type="match status" value="1"/>
</dbReference>
<dbReference type="EMBL" id="CP103424">
    <property type="protein sequence ID" value="UWD35066.1"/>
    <property type="molecule type" value="Genomic_DNA"/>
</dbReference>
<name>A0ABY5TZM8_9MOLU</name>
<keyword evidence="4" id="KW-1185">Reference proteome</keyword>
<organism evidence="3 4">
    <name type="scientific">Mycoplasma cottewii</name>
    <dbReference type="NCBI Taxonomy" id="51364"/>
    <lineage>
        <taxon>Bacteria</taxon>
        <taxon>Bacillati</taxon>
        <taxon>Mycoplasmatota</taxon>
        <taxon>Mollicutes</taxon>
        <taxon>Mycoplasmataceae</taxon>
        <taxon>Mycoplasma</taxon>
    </lineage>
</organism>
<dbReference type="Pfam" id="PF00561">
    <property type="entry name" value="Abhydrolase_1"/>
    <property type="match status" value="1"/>
</dbReference>
<evidence type="ECO:0000259" key="2">
    <source>
        <dbReference type="Pfam" id="PF00561"/>
    </source>
</evidence>
<protein>
    <submittedName>
        <fullName evidence="3">Alpha/beta hydrolase</fullName>
    </submittedName>
</protein>
<keyword evidence="3" id="KW-0378">Hydrolase</keyword>
<dbReference type="PANTHER" id="PTHR43358">
    <property type="entry name" value="ALPHA/BETA-HYDROLASE"/>
    <property type="match status" value="1"/>
</dbReference>
<dbReference type="InterPro" id="IPR029058">
    <property type="entry name" value="AB_hydrolase_fold"/>
</dbReference>
<dbReference type="InterPro" id="IPR052920">
    <property type="entry name" value="DNA-binding_regulatory"/>
</dbReference>
<feature type="region of interest" description="Disordered" evidence="1">
    <location>
        <begin position="280"/>
        <end position="333"/>
    </location>
</feature>
<evidence type="ECO:0000256" key="1">
    <source>
        <dbReference type="SAM" id="MobiDB-lite"/>
    </source>
</evidence>
<proteinExistence type="predicted"/>
<dbReference type="Gene3D" id="3.40.50.1820">
    <property type="entry name" value="alpha/beta hydrolase"/>
    <property type="match status" value="1"/>
</dbReference>
<dbReference type="Proteomes" id="UP001059819">
    <property type="component" value="Chromosome"/>
</dbReference>
<feature type="domain" description="AB hydrolase-1" evidence="2">
    <location>
        <begin position="58"/>
        <end position="167"/>
    </location>
</feature>
<sequence>MSQKVTYQDSLDFEYKLAKENGYSFDNTDLSGLEKEYKTIQTRFGDLKLFKHGNGDKVVVYCHGILSNNRNVIKLLDYFIPRGYTVIAYDNFGWGESEKFGKCTLGVKEADLLKDVIDFVKTDLKPKQLVVYGESMGGGTVYSYLHKYSNQNIDKFVVDAGYNSFFDNVQKLAFDKVSYGVYLTYLLLPILFKISKWPVKKFNKLEDFKKWDNVLHFHSKSDDLVSFKHAKKFMDNLQNSHVYEKDIRHCCGIFYARDEHYKVLDSWLGIEKVKEVVVKEAKPKAKKTSTTKSTTKKTSSAKEKSTTKKSTSTKSKSTTKKSTSTKSKSTAEK</sequence>
<dbReference type="GO" id="GO:0016787">
    <property type="term" value="F:hydrolase activity"/>
    <property type="evidence" value="ECO:0007669"/>
    <property type="project" value="UniProtKB-KW"/>
</dbReference>
<reference evidence="3" key="1">
    <citation type="submission" date="2022-08" db="EMBL/GenBank/DDBJ databases">
        <title>Complete genome sequence of Mycoplasma cottewii type strain VIS.</title>
        <authorList>
            <person name="Spergser J."/>
        </authorList>
    </citation>
    <scope>NUCLEOTIDE SEQUENCE</scope>
    <source>
        <strain evidence="3">VIS</strain>
    </source>
</reference>
<dbReference type="SUPFAM" id="SSF53474">
    <property type="entry name" value="alpha/beta-Hydrolases"/>
    <property type="match status" value="1"/>
</dbReference>
<dbReference type="RefSeq" id="WP_259430224.1">
    <property type="nucleotide sequence ID" value="NZ_CP103424.1"/>
</dbReference>
<evidence type="ECO:0000313" key="3">
    <source>
        <dbReference type="EMBL" id="UWD35066.1"/>
    </source>
</evidence>
<dbReference type="InterPro" id="IPR000073">
    <property type="entry name" value="AB_hydrolase_1"/>
</dbReference>
<evidence type="ECO:0000313" key="4">
    <source>
        <dbReference type="Proteomes" id="UP001059819"/>
    </source>
</evidence>
<feature type="compositionally biased region" description="Low complexity" evidence="1">
    <location>
        <begin position="308"/>
        <end position="333"/>
    </location>
</feature>
<accession>A0ABY5TZM8</accession>